<dbReference type="GO" id="GO:0046872">
    <property type="term" value="F:metal ion binding"/>
    <property type="evidence" value="ECO:0007669"/>
    <property type="project" value="UniProtKB-KW"/>
</dbReference>
<proteinExistence type="predicted"/>
<keyword evidence="2" id="KW-0378">Hydrolase</keyword>
<dbReference type="GO" id="GO:0003676">
    <property type="term" value="F:nucleic acid binding"/>
    <property type="evidence" value="ECO:0007669"/>
    <property type="project" value="InterPro"/>
</dbReference>
<feature type="signal peptide" evidence="5">
    <location>
        <begin position="1"/>
        <end position="26"/>
    </location>
</feature>
<dbReference type="Gene3D" id="3.30.420.10">
    <property type="entry name" value="Ribonuclease H-like superfamily/Ribonuclease H"/>
    <property type="match status" value="1"/>
</dbReference>
<name>A0A6L2JRP1_TANCI</name>
<feature type="region of interest" description="Disordered" evidence="4">
    <location>
        <begin position="356"/>
        <end position="415"/>
    </location>
</feature>
<feature type="domain" description="Integrase catalytic" evidence="6">
    <location>
        <begin position="804"/>
        <end position="972"/>
    </location>
</feature>
<keyword evidence="3" id="KW-0175">Coiled coil</keyword>
<evidence type="ECO:0000256" key="1">
    <source>
        <dbReference type="ARBA" id="ARBA00022723"/>
    </source>
</evidence>
<dbReference type="AlphaFoldDB" id="A0A6L2JRP1"/>
<dbReference type="PANTHER" id="PTHR42648">
    <property type="entry name" value="TRANSPOSASE, PUTATIVE-RELATED"/>
    <property type="match status" value="1"/>
</dbReference>
<evidence type="ECO:0000259" key="6">
    <source>
        <dbReference type="PROSITE" id="PS50994"/>
    </source>
</evidence>
<dbReference type="Pfam" id="PF07727">
    <property type="entry name" value="RVT_2"/>
    <property type="match status" value="1"/>
</dbReference>
<dbReference type="Pfam" id="PF00665">
    <property type="entry name" value="rve"/>
    <property type="match status" value="1"/>
</dbReference>
<dbReference type="GO" id="GO:0015074">
    <property type="term" value="P:DNA integration"/>
    <property type="evidence" value="ECO:0007669"/>
    <property type="project" value="InterPro"/>
</dbReference>
<feature type="coiled-coil region" evidence="3">
    <location>
        <begin position="472"/>
        <end position="499"/>
    </location>
</feature>
<accession>A0A6L2JRP1</accession>
<evidence type="ECO:0000313" key="7">
    <source>
        <dbReference type="EMBL" id="GEU39643.1"/>
    </source>
</evidence>
<dbReference type="InterPro" id="IPR013103">
    <property type="entry name" value="RVT_2"/>
</dbReference>
<feature type="compositionally biased region" description="Polar residues" evidence="4">
    <location>
        <begin position="405"/>
        <end position="414"/>
    </location>
</feature>
<dbReference type="PANTHER" id="PTHR42648:SF21">
    <property type="entry name" value="CYSTEINE-RICH RLK (RECEPTOR-LIKE PROTEIN KINASE) 8"/>
    <property type="match status" value="1"/>
</dbReference>
<organism evidence="7">
    <name type="scientific">Tanacetum cinerariifolium</name>
    <name type="common">Dalmatian daisy</name>
    <name type="synonym">Chrysanthemum cinerariifolium</name>
    <dbReference type="NCBI Taxonomy" id="118510"/>
    <lineage>
        <taxon>Eukaryota</taxon>
        <taxon>Viridiplantae</taxon>
        <taxon>Streptophyta</taxon>
        <taxon>Embryophyta</taxon>
        <taxon>Tracheophyta</taxon>
        <taxon>Spermatophyta</taxon>
        <taxon>Magnoliopsida</taxon>
        <taxon>eudicotyledons</taxon>
        <taxon>Gunneridae</taxon>
        <taxon>Pentapetalae</taxon>
        <taxon>asterids</taxon>
        <taxon>campanulids</taxon>
        <taxon>Asterales</taxon>
        <taxon>Asteraceae</taxon>
        <taxon>Asteroideae</taxon>
        <taxon>Anthemideae</taxon>
        <taxon>Anthemidinae</taxon>
        <taxon>Tanacetum</taxon>
    </lineage>
</organism>
<evidence type="ECO:0000256" key="4">
    <source>
        <dbReference type="SAM" id="MobiDB-lite"/>
    </source>
</evidence>
<evidence type="ECO:0000256" key="3">
    <source>
        <dbReference type="SAM" id="Coils"/>
    </source>
</evidence>
<sequence length="1065" mass="122795">MGVGRIAKVFLLVCGVGLWGCDFGLSGYNELPFDPNMFALEDVRIFNFSSDDKDDGTVADMNNLDTTIQVSPIPTTRIHKDYLLDKVIGDLQSATQTRKMSKNLEEHGFVSTIQQRTNHKELQNFFFACFLSQEEPKKVIHALKYPSWIEAMQKELLQFKLQEVGTLVDLPNGKRAIGTKWAFKNKKDARRIMIRNKARLVAQGYTQEEGIDYDEVFDLVVRIEAIWMFLAYALFKDFVVYQMDVKVLFSMGRLKNRCILCQPSRFEDPDFPDRVYKVKKALYGLHQLLELGMKPCQHIYWTMGFKKGKLTSPFSSKGTKKKDGTFISQDKYVAKILKKFRFLEVKIASTPIETQKPLLKDEDGEEDEGSSMPTDPHHTPTILQPSSSQPQQTQKPMKPKRKDTQVPQPSSPTESVAYEVVHKELDDKLVRAATTASSLEAKCQETIRDTTAQTRFESVSKHSNDSLLARDKATQKNEIDSLKRKVKKLEKRNKSRTHKLKRLYKAGLTAMVESSGDEESLGEYASKQGMRIDAIDADKHITLVNDADNEMFDMDDLGGEEVFVAEQEVVSTAATTETITTKEITLAQALKALKTLNTRQKGLFFISQLDERLQAQEQAELSHAEKATLFQQLLKRRRKHFAAKRAEEKRNKPPTQAQKRKIMCTYLKNMKGYKLKDLKLKEFDKIKEMFDRAFKRVNTFEDIKTELVKEKERRAEKELIQENEEKVAIDGAIPLAVKSLRIVRRSTKKERKAIIKFEITKDGKVIASKELVRNLPKFKFDQHFCDACKIRKQAHDSHKAKKIVSTTRCLKLLHIDIFGLFSIWSYGGNHYTLVIVDDYSRYTWTRFFKDKTKAFDKFEIFSKKNQNQLGCTIVSIRTDHGKKFDNEVQFGEFCNTNGITHNFSAPRTPQSNGVVKRKNRKLQEMSRTMLNEQSLPQKFWCNAADTSTYILNRILIRAIIGKTPYKLLRGRKRTLDYFRVFESKCFILNTKDYLTKFDPNSYEGVFLGYSQNRKAYIILNKHTRKIKESLNVTFDETPPPSKTSPLVDDDLDEEEAINVTEKKKK</sequence>
<feature type="chain" id="PRO_5026866772" evidence="5">
    <location>
        <begin position="27"/>
        <end position="1065"/>
    </location>
</feature>
<dbReference type="SUPFAM" id="SSF53098">
    <property type="entry name" value="Ribonuclease H-like"/>
    <property type="match status" value="1"/>
</dbReference>
<dbReference type="GO" id="GO:0016787">
    <property type="term" value="F:hydrolase activity"/>
    <property type="evidence" value="ECO:0007669"/>
    <property type="project" value="UniProtKB-KW"/>
</dbReference>
<keyword evidence="1" id="KW-0479">Metal-binding</keyword>
<comment type="caution">
    <text evidence="7">The sequence shown here is derived from an EMBL/GenBank/DDBJ whole genome shotgun (WGS) entry which is preliminary data.</text>
</comment>
<gene>
    <name evidence="7" type="ORF">Tci_011621</name>
</gene>
<keyword evidence="5" id="KW-0732">Signal</keyword>
<dbReference type="InterPro" id="IPR039537">
    <property type="entry name" value="Retrotran_Ty1/copia-like"/>
</dbReference>
<dbReference type="InterPro" id="IPR001584">
    <property type="entry name" value="Integrase_cat-core"/>
</dbReference>
<evidence type="ECO:0000256" key="5">
    <source>
        <dbReference type="SAM" id="SignalP"/>
    </source>
</evidence>
<feature type="compositionally biased region" description="Low complexity" evidence="4">
    <location>
        <begin position="379"/>
        <end position="396"/>
    </location>
</feature>
<protein>
    <submittedName>
        <fullName evidence="7">Retrovirus-related Pol polyprotein from transposon TNT 1-94</fullName>
    </submittedName>
</protein>
<dbReference type="InterPro" id="IPR036397">
    <property type="entry name" value="RNaseH_sf"/>
</dbReference>
<dbReference type="InterPro" id="IPR057670">
    <property type="entry name" value="SH3_retrovirus"/>
</dbReference>
<evidence type="ECO:0000256" key="2">
    <source>
        <dbReference type="ARBA" id="ARBA00022801"/>
    </source>
</evidence>
<dbReference type="EMBL" id="BKCJ010001201">
    <property type="protein sequence ID" value="GEU39643.1"/>
    <property type="molecule type" value="Genomic_DNA"/>
</dbReference>
<reference evidence="7" key="1">
    <citation type="journal article" date="2019" name="Sci. Rep.">
        <title>Draft genome of Tanacetum cinerariifolium, the natural source of mosquito coil.</title>
        <authorList>
            <person name="Yamashiro T."/>
            <person name="Shiraishi A."/>
            <person name="Satake H."/>
            <person name="Nakayama K."/>
        </authorList>
    </citation>
    <scope>NUCLEOTIDE SEQUENCE</scope>
</reference>
<dbReference type="InterPro" id="IPR012337">
    <property type="entry name" value="RNaseH-like_sf"/>
</dbReference>
<dbReference type="Pfam" id="PF25597">
    <property type="entry name" value="SH3_retrovirus"/>
    <property type="match status" value="1"/>
</dbReference>
<dbReference type="PROSITE" id="PS50994">
    <property type="entry name" value="INTEGRASE"/>
    <property type="match status" value="1"/>
</dbReference>